<dbReference type="Proteomes" id="UP000623467">
    <property type="component" value="Unassembled WGS sequence"/>
</dbReference>
<protein>
    <submittedName>
        <fullName evidence="1">Uncharacterized protein</fullName>
    </submittedName>
</protein>
<evidence type="ECO:0000313" key="1">
    <source>
        <dbReference type="EMBL" id="KAF7367209.1"/>
    </source>
</evidence>
<keyword evidence="2" id="KW-1185">Reference proteome</keyword>
<sequence>MPKILRAIFCLPIINTRVKRFVVCRTLYISLPRREAIDFDCAKPSTILPHPSITNTDIQLSPTSSLSPSTTLAVICICLSVVQRLPPSATRGIRASNRP</sequence>
<gene>
    <name evidence="1" type="ORF">MSAN_00981200</name>
</gene>
<name>A0A8H7D9G5_9AGAR</name>
<organism evidence="1 2">
    <name type="scientific">Mycena sanguinolenta</name>
    <dbReference type="NCBI Taxonomy" id="230812"/>
    <lineage>
        <taxon>Eukaryota</taxon>
        <taxon>Fungi</taxon>
        <taxon>Dikarya</taxon>
        <taxon>Basidiomycota</taxon>
        <taxon>Agaricomycotina</taxon>
        <taxon>Agaricomycetes</taxon>
        <taxon>Agaricomycetidae</taxon>
        <taxon>Agaricales</taxon>
        <taxon>Marasmiineae</taxon>
        <taxon>Mycenaceae</taxon>
        <taxon>Mycena</taxon>
    </lineage>
</organism>
<evidence type="ECO:0000313" key="2">
    <source>
        <dbReference type="Proteomes" id="UP000623467"/>
    </source>
</evidence>
<dbReference type="AlphaFoldDB" id="A0A8H7D9G5"/>
<accession>A0A8H7D9G5</accession>
<comment type="caution">
    <text evidence="1">The sequence shown here is derived from an EMBL/GenBank/DDBJ whole genome shotgun (WGS) entry which is preliminary data.</text>
</comment>
<dbReference type="EMBL" id="JACAZH010000006">
    <property type="protein sequence ID" value="KAF7367209.1"/>
    <property type="molecule type" value="Genomic_DNA"/>
</dbReference>
<proteinExistence type="predicted"/>
<reference evidence="1" key="1">
    <citation type="submission" date="2020-05" db="EMBL/GenBank/DDBJ databases">
        <title>Mycena genomes resolve the evolution of fungal bioluminescence.</title>
        <authorList>
            <person name="Tsai I.J."/>
        </authorList>
    </citation>
    <scope>NUCLEOTIDE SEQUENCE</scope>
    <source>
        <strain evidence="1">160909Yilan</strain>
    </source>
</reference>